<proteinExistence type="inferred from homology"/>
<dbReference type="KEGG" id="glo:Glov_3657"/>
<comment type="similarity">
    <text evidence="2 9">Belongs to the ABC transporter superfamily.</text>
</comment>
<dbReference type="FunFam" id="3.40.50.300:FF:000224">
    <property type="entry name" value="Energy-coupling factor transporter ATP-binding protein EcfA"/>
    <property type="match status" value="1"/>
</dbReference>
<dbReference type="InterPro" id="IPR027417">
    <property type="entry name" value="P-loop_NTPase"/>
</dbReference>
<dbReference type="AlphaFoldDB" id="B3EBS5"/>
<protein>
    <recommendedName>
        <fullName evidence="9">ABC transporter ATP-binding protein</fullName>
    </recommendedName>
</protein>
<dbReference type="eggNOG" id="COG1122">
    <property type="taxonomic scope" value="Bacteria"/>
</dbReference>
<dbReference type="InterPro" id="IPR003439">
    <property type="entry name" value="ABC_transporter-like_ATP-bd"/>
</dbReference>
<evidence type="ECO:0000256" key="1">
    <source>
        <dbReference type="ARBA" id="ARBA00004202"/>
    </source>
</evidence>
<keyword evidence="8 9" id="KW-0472">Membrane</keyword>
<dbReference type="PANTHER" id="PTHR43553">
    <property type="entry name" value="HEAVY METAL TRANSPORTER"/>
    <property type="match status" value="1"/>
</dbReference>
<evidence type="ECO:0000256" key="7">
    <source>
        <dbReference type="ARBA" id="ARBA00022967"/>
    </source>
</evidence>
<dbReference type="PROSITE" id="PS00211">
    <property type="entry name" value="ABC_TRANSPORTER_1"/>
    <property type="match status" value="1"/>
</dbReference>
<evidence type="ECO:0000313" key="11">
    <source>
        <dbReference type="EMBL" id="ACD97357.1"/>
    </source>
</evidence>
<comment type="function">
    <text evidence="9">Part of an ABC transporter complex. Responsible for energy coupling to the transport system.</text>
</comment>
<dbReference type="SUPFAM" id="SSF52540">
    <property type="entry name" value="P-loop containing nucleoside triphosphate hydrolases"/>
    <property type="match status" value="1"/>
</dbReference>
<dbReference type="HOGENOM" id="CLU_000604_1_22_7"/>
<keyword evidence="5 9" id="KW-0547">Nucleotide-binding</keyword>
<dbReference type="GO" id="GO:0005524">
    <property type="term" value="F:ATP binding"/>
    <property type="evidence" value="ECO:0007669"/>
    <property type="project" value="UniProtKB-UniRule"/>
</dbReference>
<keyword evidence="3 9" id="KW-0813">Transport</keyword>
<dbReference type="GO" id="GO:0043190">
    <property type="term" value="C:ATP-binding cassette (ABC) transporter complex"/>
    <property type="evidence" value="ECO:0007669"/>
    <property type="project" value="TreeGrafter"/>
</dbReference>
<dbReference type="NCBIfam" id="TIGR01166">
    <property type="entry name" value="cbiO"/>
    <property type="match status" value="1"/>
</dbReference>
<dbReference type="Pfam" id="PF00005">
    <property type="entry name" value="ABC_tran"/>
    <property type="match status" value="1"/>
</dbReference>
<evidence type="ECO:0000256" key="3">
    <source>
        <dbReference type="ARBA" id="ARBA00022448"/>
    </source>
</evidence>
<comment type="subcellular location">
    <subcellularLocation>
        <location evidence="1 9">Cell membrane</location>
        <topology evidence="1 9">Peripheral membrane protein</topology>
    </subcellularLocation>
</comment>
<evidence type="ECO:0000256" key="9">
    <source>
        <dbReference type="RuleBase" id="RU364103"/>
    </source>
</evidence>
<organism evidence="11 12">
    <name type="scientific">Trichlorobacter lovleyi (strain ATCC BAA-1151 / DSM 17278 / SZ)</name>
    <name type="common">Geobacter lovleyi</name>
    <dbReference type="NCBI Taxonomy" id="398767"/>
    <lineage>
        <taxon>Bacteria</taxon>
        <taxon>Pseudomonadati</taxon>
        <taxon>Thermodesulfobacteriota</taxon>
        <taxon>Desulfuromonadia</taxon>
        <taxon>Geobacterales</taxon>
        <taxon>Geobacteraceae</taxon>
        <taxon>Trichlorobacter</taxon>
    </lineage>
</organism>
<keyword evidence="6 9" id="KW-0067">ATP-binding</keyword>
<geneLocation type="plasmid" evidence="11 12">
    <name>pGLOV01</name>
</geneLocation>
<sequence length="286" mass="31108">MNYSELFRFTDVNYRYPDDSRGLINCSLSIKRGSRTAVMGVNGAGKTTLLQMLNGILRPDSGVVVFAGQPLDYSRTSLRSLRSKVGFLFQNPDSQLLSASVREDVSFGPINLGLGAEEVNSRVGYALQTVGMAEYANRPVHALSYGQKKRVCIAGLLAMQPEVLVLDEPMAGLDQPMQAELEAILDTLHQQGMSIILASHDGDFIYRWSDHILLIADGNCRGNQETGRLSSSLDALAALGLGTPAVLKLYHALLEHQLIASTCPIPRSIDDLVTSIRQQSAGMRSI</sequence>
<dbReference type="GO" id="GO:0006824">
    <property type="term" value="P:cobalt ion transport"/>
    <property type="evidence" value="ECO:0007669"/>
    <property type="project" value="InterPro"/>
</dbReference>
<evidence type="ECO:0000256" key="4">
    <source>
        <dbReference type="ARBA" id="ARBA00022475"/>
    </source>
</evidence>
<dbReference type="GO" id="GO:0042626">
    <property type="term" value="F:ATPase-coupled transmembrane transporter activity"/>
    <property type="evidence" value="ECO:0007669"/>
    <property type="project" value="TreeGrafter"/>
</dbReference>
<reference evidence="11 12" key="1">
    <citation type="submission" date="2008-05" db="EMBL/GenBank/DDBJ databases">
        <title>Complete sequence of plasmid of Geobacter lovleyi SZ.</title>
        <authorList>
            <consortium name="US DOE Joint Genome Institute"/>
            <person name="Lucas S."/>
            <person name="Copeland A."/>
            <person name="Lapidus A."/>
            <person name="Glavina del Rio T."/>
            <person name="Dalin E."/>
            <person name="Tice H."/>
            <person name="Bruce D."/>
            <person name="Goodwin L."/>
            <person name="Pitluck S."/>
            <person name="Chertkov O."/>
            <person name="Meincke L."/>
            <person name="Brettin T."/>
            <person name="Detter J.C."/>
            <person name="Han C."/>
            <person name="Tapia R."/>
            <person name="Kuske C.R."/>
            <person name="Schmutz J."/>
            <person name="Larimer F."/>
            <person name="Land M."/>
            <person name="Hauser L."/>
            <person name="Kyrpides N."/>
            <person name="Mikhailova N."/>
            <person name="Sung Y."/>
            <person name="Fletcher K.E."/>
            <person name="Ritalahti K.M."/>
            <person name="Loeffler F.E."/>
            <person name="Richardson P."/>
        </authorList>
    </citation>
    <scope>NUCLEOTIDE SEQUENCE [LARGE SCALE GENOMIC DNA]</scope>
    <source>
        <strain evidence="12">ATCC BAA-1151 / DSM 17278 / SZ</strain>
        <plasmid evidence="12">Plasmid pGLOV01</plasmid>
    </source>
</reference>
<keyword evidence="4 9" id="KW-1003">Cell membrane</keyword>
<evidence type="ECO:0000256" key="8">
    <source>
        <dbReference type="ARBA" id="ARBA00023136"/>
    </source>
</evidence>
<dbReference type="InterPro" id="IPR050095">
    <property type="entry name" value="ECF_ABC_transporter_ATP-bd"/>
</dbReference>
<evidence type="ECO:0000256" key="6">
    <source>
        <dbReference type="ARBA" id="ARBA00022840"/>
    </source>
</evidence>
<dbReference type="EMBL" id="CP001090">
    <property type="protein sequence ID" value="ACD97357.1"/>
    <property type="molecule type" value="Genomic_DNA"/>
</dbReference>
<dbReference type="InterPro" id="IPR017871">
    <property type="entry name" value="ABC_transporter-like_CS"/>
</dbReference>
<keyword evidence="12" id="KW-1185">Reference proteome</keyword>
<keyword evidence="11" id="KW-0614">Plasmid</keyword>
<dbReference type="OrthoDB" id="9782163at2"/>
<dbReference type="RefSeq" id="WP_012471675.1">
    <property type="nucleotide sequence ID" value="NC_010815.1"/>
</dbReference>
<evidence type="ECO:0000256" key="2">
    <source>
        <dbReference type="ARBA" id="ARBA00005417"/>
    </source>
</evidence>
<accession>B3EBS5</accession>
<feature type="domain" description="ABC transporter" evidence="10">
    <location>
        <begin position="7"/>
        <end position="242"/>
    </location>
</feature>
<dbReference type="InterPro" id="IPR015856">
    <property type="entry name" value="ABC_transpr_CbiO/EcfA_su"/>
</dbReference>
<gene>
    <name evidence="11" type="ordered locus">Glov_3657</name>
</gene>
<dbReference type="SMART" id="SM00382">
    <property type="entry name" value="AAA"/>
    <property type="match status" value="1"/>
</dbReference>
<name>B3EBS5_TRIL1</name>
<dbReference type="CDD" id="cd03225">
    <property type="entry name" value="ABC_cobalt_CbiO_domain1"/>
    <property type="match status" value="1"/>
</dbReference>
<dbReference type="InterPro" id="IPR003593">
    <property type="entry name" value="AAA+_ATPase"/>
</dbReference>
<dbReference type="Gene3D" id="3.40.50.300">
    <property type="entry name" value="P-loop containing nucleotide triphosphate hydrolases"/>
    <property type="match status" value="1"/>
</dbReference>
<evidence type="ECO:0000259" key="10">
    <source>
        <dbReference type="PROSITE" id="PS50893"/>
    </source>
</evidence>
<dbReference type="GO" id="GO:0016887">
    <property type="term" value="F:ATP hydrolysis activity"/>
    <property type="evidence" value="ECO:0007669"/>
    <property type="project" value="InterPro"/>
</dbReference>
<dbReference type="Proteomes" id="UP000002420">
    <property type="component" value="Plasmid pGLOV01"/>
</dbReference>
<dbReference type="InterPro" id="IPR005876">
    <property type="entry name" value="Co_trans_ATP-bd"/>
</dbReference>
<keyword evidence="7" id="KW-1278">Translocase</keyword>
<evidence type="ECO:0000313" key="12">
    <source>
        <dbReference type="Proteomes" id="UP000002420"/>
    </source>
</evidence>
<evidence type="ECO:0000256" key="5">
    <source>
        <dbReference type="ARBA" id="ARBA00022741"/>
    </source>
</evidence>
<dbReference type="PANTHER" id="PTHR43553:SF24">
    <property type="entry name" value="ENERGY-COUPLING FACTOR TRANSPORTER ATP-BINDING PROTEIN ECFA1"/>
    <property type="match status" value="1"/>
</dbReference>
<dbReference type="PROSITE" id="PS50893">
    <property type="entry name" value="ABC_TRANSPORTER_2"/>
    <property type="match status" value="1"/>
</dbReference>